<dbReference type="GO" id="GO:0015031">
    <property type="term" value="P:protein transport"/>
    <property type="evidence" value="ECO:0007669"/>
    <property type="project" value="UniProtKB-KW"/>
</dbReference>
<dbReference type="EMBL" id="CM035442">
    <property type="protein sequence ID" value="KAH7279847.1"/>
    <property type="molecule type" value="Genomic_DNA"/>
</dbReference>
<keyword evidence="10 13" id="KW-0143">Chaperone</keyword>
<dbReference type="AlphaFoldDB" id="A0A8T2Q718"/>
<evidence type="ECO:0000256" key="6">
    <source>
        <dbReference type="ARBA" id="ARBA00022927"/>
    </source>
</evidence>
<dbReference type="InterPro" id="IPR035427">
    <property type="entry name" value="Tim10-like_dom_sf"/>
</dbReference>
<evidence type="ECO:0000313" key="15">
    <source>
        <dbReference type="EMBL" id="KAH7279847.1"/>
    </source>
</evidence>
<organism evidence="15 16">
    <name type="scientific">Ceratopteris richardii</name>
    <name type="common">Triangle waterfern</name>
    <dbReference type="NCBI Taxonomy" id="49495"/>
    <lineage>
        <taxon>Eukaryota</taxon>
        <taxon>Viridiplantae</taxon>
        <taxon>Streptophyta</taxon>
        <taxon>Embryophyta</taxon>
        <taxon>Tracheophyta</taxon>
        <taxon>Polypodiopsida</taxon>
        <taxon>Polypodiidae</taxon>
        <taxon>Polypodiales</taxon>
        <taxon>Pteridineae</taxon>
        <taxon>Pteridaceae</taxon>
        <taxon>Parkerioideae</taxon>
        <taxon>Ceratopteris</taxon>
    </lineage>
</organism>
<comment type="similarity">
    <text evidence="2 13">Belongs to the small Tim family.</text>
</comment>
<evidence type="ECO:0000256" key="2">
    <source>
        <dbReference type="ARBA" id="ARBA00006720"/>
    </source>
</evidence>
<accession>A0A8T2Q718</accession>
<feature type="domain" description="Tim10-like" evidence="14">
    <location>
        <begin position="29"/>
        <end position="78"/>
    </location>
</feature>
<comment type="domain">
    <text evidence="13">The twin CX3C motif contains 4 conserved Cys residues that form 2 disulfide bonds in the mitochondrial intermembrane space.</text>
</comment>
<evidence type="ECO:0000256" key="12">
    <source>
        <dbReference type="ARBA" id="ARBA00064596"/>
    </source>
</evidence>
<evidence type="ECO:0000256" key="5">
    <source>
        <dbReference type="ARBA" id="ARBA00022833"/>
    </source>
</evidence>
<keyword evidence="16" id="KW-1185">Reference proteome</keyword>
<keyword evidence="8 13" id="KW-0496">Mitochondrion</keyword>
<evidence type="ECO:0000256" key="11">
    <source>
        <dbReference type="ARBA" id="ARBA00058454"/>
    </source>
</evidence>
<comment type="subcellular location">
    <subcellularLocation>
        <location evidence="13">Mitochondrion inner membrane</location>
        <topology evidence="13">Peripheral membrane protein</topology>
        <orientation evidence="13">Intermembrane side</orientation>
    </subcellularLocation>
    <subcellularLocation>
        <location evidence="1">Mitochondrion intermembrane space</location>
    </subcellularLocation>
</comment>
<evidence type="ECO:0000256" key="1">
    <source>
        <dbReference type="ARBA" id="ARBA00004569"/>
    </source>
</evidence>
<sequence length="84" mass="8800">MPLSGRAVALGGVGLDQGVGGPPKRAVLVQELLQTVGEKCFTKCITKPSTSMSGSESSCVSRCVDRYMEAMGIISRTVINSVPR</sequence>
<keyword evidence="9 13" id="KW-1015">Disulfide bond</keyword>
<comment type="function">
    <text evidence="11">Mitochondrial intermembrane chaperone that participates in the import and insertion of some multi-pass transmembrane proteins into the mitochondrial inner membrane. Also required for the transfer of beta-barrel precursors from the TOM complex to the sorting and assembly machinery (SAM complex) of the outer membrane. Acts as a chaperone-like protein that protects the hydrophobic precursors from aggregation and guide them through the mitochondrial intermembrane space. The TIM8-TIM13 complex mediates the import of some proteins while the predominant TIM9-TIM10 70 kDa complex mediates the import of much more proteins.</text>
</comment>
<dbReference type="GO" id="GO:0042719">
    <property type="term" value="C:mitochondrial intermembrane space chaperone complex"/>
    <property type="evidence" value="ECO:0007669"/>
    <property type="project" value="UniProtKB-ARBA"/>
</dbReference>
<keyword evidence="4" id="KW-0479">Metal-binding</keyword>
<gene>
    <name evidence="15" type="ORF">KP509_37G040100</name>
</gene>
<dbReference type="FunFam" id="1.10.287.810:FF:000001">
    <property type="entry name" value="mitochondrial import inner membrane translocase subunit TIM13"/>
    <property type="match status" value="1"/>
</dbReference>
<keyword evidence="5" id="KW-0862">Zinc</keyword>
<dbReference type="Gene3D" id="1.10.287.810">
    <property type="entry name" value="Mitochondrial import inner membrane translocase subunit tim13 like domains"/>
    <property type="match status" value="1"/>
</dbReference>
<evidence type="ECO:0000259" key="14">
    <source>
        <dbReference type="Pfam" id="PF02953"/>
    </source>
</evidence>
<protein>
    <recommendedName>
        <fullName evidence="13">Mitochondrial import inner membrane translocase subunit</fullName>
    </recommendedName>
</protein>
<keyword evidence="6 13" id="KW-0653">Protein transport</keyword>
<evidence type="ECO:0000256" key="13">
    <source>
        <dbReference type="RuleBase" id="RU367043"/>
    </source>
</evidence>
<dbReference type="Pfam" id="PF02953">
    <property type="entry name" value="zf-Tim10_DDP"/>
    <property type="match status" value="1"/>
</dbReference>
<dbReference type="Proteomes" id="UP000825935">
    <property type="component" value="Chromosome 37"/>
</dbReference>
<evidence type="ECO:0000256" key="9">
    <source>
        <dbReference type="ARBA" id="ARBA00023157"/>
    </source>
</evidence>
<proteinExistence type="inferred from homology"/>
<comment type="caution">
    <text evidence="15">The sequence shown here is derived from an EMBL/GenBank/DDBJ whole genome shotgun (WGS) entry which is preliminary data.</text>
</comment>
<evidence type="ECO:0000313" key="16">
    <source>
        <dbReference type="Proteomes" id="UP000825935"/>
    </source>
</evidence>
<evidence type="ECO:0000256" key="3">
    <source>
        <dbReference type="ARBA" id="ARBA00022448"/>
    </source>
</evidence>
<evidence type="ECO:0000256" key="10">
    <source>
        <dbReference type="ARBA" id="ARBA00023186"/>
    </source>
</evidence>
<evidence type="ECO:0000256" key="7">
    <source>
        <dbReference type="ARBA" id="ARBA00023010"/>
    </source>
</evidence>
<dbReference type="GO" id="GO:0046872">
    <property type="term" value="F:metal ion binding"/>
    <property type="evidence" value="ECO:0007669"/>
    <property type="project" value="UniProtKB-KW"/>
</dbReference>
<dbReference type="InterPro" id="IPR004217">
    <property type="entry name" value="Tim10-like"/>
</dbReference>
<evidence type="ECO:0000256" key="8">
    <source>
        <dbReference type="ARBA" id="ARBA00023128"/>
    </source>
</evidence>
<keyword evidence="13" id="KW-0999">Mitochondrion inner membrane</keyword>
<comment type="subunit">
    <text evidence="12">Heterohexamer; composed of 3 copies of TIM8 and 3 copies of TIM13, named soluble 70 kDa complex. Associates with the TIM22 complex, whose core is composed of TIM22.</text>
</comment>
<reference evidence="15" key="1">
    <citation type="submission" date="2021-08" db="EMBL/GenBank/DDBJ databases">
        <title>WGS assembly of Ceratopteris richardii.</title>
        <authorList>
            <person name="Marchant D.B."/>
            <person name="Chen G."/>
            <person name="Jenkins J."/>
            <person name="Shu S."/>
            <person name="Leebens-Mack J."/>
            <person name="Grimwood J."/>
            <person name="Schmutz J."/>
            <person name="Soltis P."/>
            <person name="Soltis D."/>
            <person name="Chen Z.-H."/>
        </authorList>
    </citation>
    <scope>NUCLEOTIDE SEQUENCE</scope>
    <source>
        <strain evidence="15">Whitten #5841</strain>
        <tissue evidence="15">Leaf</tissue>
    </source>
</reference>
<dbReference type="GO" id="GO:0005743">
    <property type="term" value="C:mitochondrial inner membrane"/>
    <property type="evidence" value="ECO:0007669"/>
    <property type="project" value="UniProtKB-SubCell"/>
</dbReference>
<dbReference type="GO" id="GO:0045039">
    <property type="term" value="P:protein insertion into mitochondrial inner membrane"/>
    <property type="evidence" value="ECO:0007669"/>
    <property type="project" value="UniProtKB-ARBA"/>
</dbReference>
<dbReference type="OrthoDB" id="7813104at2759"/>
<evidence type="ECO:0000256" key="4">
    <source>
        <dbReference type="ARBA" id="ARBA00022723"/>
    </source>
</evidence>
<keyword evidence="13" id="KW-0472">Membrane</keyword>
<dbReference type="SUPFAM" id="SSF144122">
    <property type="entry name" value="Tim10-like"/>
    <property type="match status" value="1"/>
</dbReference>
<keyword evidence="7 13" id="KW-0811">Translocation</keyword>
<keyword evidence="3 13" id="KW-0813">Transport</keyword>
<name>A0A8T2Q718_CERRI</name>